<dbReference type="Proteomes" id="UP000060699">
    <property type="component" value="Chromosome"/>
</dbReference>
<dbReference type="SUPFAM" id="SSF103473">
    <property type="entry name" value="MFS general substrate transporter"/>
    <property type="match status" value="1"/>
</dbReference>
<sequence length="636" mass="66816">MAWSSASPPSPAPSPPPVVTPPLLKPIPDWQEHEKPSMPGSPSMPWHPPWRRAAYALVAVLVGITGALGSGLVTANLPVLQGQLGLTPSQGAWLSAAYVMVNVTANLLVFKCRQQFGMRWFAEVGLGIYAMLALLHLAVGGFATTLMVRAASGLAGAACSTLCLLYMLQSMPRTHTGKMLVIGVGIGQLAAPLAWVVSPALLDQGGGTWHNLYLFEAGLALCAFASVVMLKLPPGVQMKVFEPLDFLTFALMAPAVAMVVAVLVQGYLHWWLDTPWLAWLLIAALVLVTTAVLIEHHRVNPLIQTRWFANGATLRFVLGGLILRFLTAEQSVGAVNFLRAQGMGPDQLQPLFAVVLAGMVLGMLACSITFTPKTLIPQILLSIVLFAVAGLLDHHRTSLDRPQDFFLSQFLLSVGAGMFMGPLMLIGIGQALKNGPAYMVTFSVMFSITQTLGGLVGSALLNTYQLHREHEFSASLVATLDRTDPIVSQRIAAQGAALSGVISDQVLRAAQGAAQLAQVARRESNVRAYNDVFMFSAMTAIGFLLWLLALLGRTAWAKRREAARVARDAVGPSASGPTPPSGSAVPPPTSGSASASASGSVSASVPVPAPAPVSVAAPHPSAPSSPSAVTAGSRPA</sequence>
<dbReference type="GO" id="GO:0016020">
    <property type="term" value="C:membrane"/>
    <property type="evidence" value="ECO:0007669"/>
    <property type="project" value="UniProtKB-SubCell"/>
</dbReference>
<comment type="subcellular location">
    <subcellularLocation>
        <location evidence="1">Membrane</location>
        <topology evidence="1">Multi-pass membrane protein</topology>
    </subcellularLocation>
</comment>
<keyword evidence="9" id="KW-1185">Reference proteome</keyword>
<dbReference type="STRING" id="76731.RD2015_4367"/>
<evidence type="ECO:0000256" key="3">
    <source>
        <dbReference type="ARBA" id="ARBA00022692"/>
    </source>
</evidence>
<feature type="transmembrane region" description="Helical" evidence="7">
    <location>
        <begin position="375"/>
        <end position="393"/>
    </location>
</feature>
<feature type="region of interest" description="Disordered" evidence="6">
    <location>
        <begin position="1"/>
        <end position="44"/>
    </location>
</feature>
<feature type="transmembrane region" description="Helical" evidence="7">
    <location>
        <begin position="150"/>
        <end position="168"/>
    </location>
</feature>
<feature type="transmembrane region" description="Helical" evidence="7">
    <location>
        <begin position="180"/>
        <end position="201"/>
    </location>
</feature>
<keyword evidence="4 7" id="KW-1133">Transmembrane helix</keyword>
<organism evidence="8 9">
    <name type="scientific">Roseateles depolymerans</name>
    <dbReference type="NCBI Taxonomy" id="76731"/>
    <lineage>
        <taxon>Bacteria</taxon>
        <taxon>Pseudomonadati</taxon>
        <taxon>Pseudomonadota</taxon>
        <taxon>Betaproteobacteria</taxon>
        <taxon>Burkholderiales</taxon>
        <taxon>Sphaerotilaceae</taxon>
        <taxon>Roseateles</taxon>
    </lineage>
</organism>
<dbReference type="EMBL" id="CP013729">
    <property type="protein sequence ID" value="ALV08809.1"/>
    <property type="molecule type" value="Genomic_DNA"/>
</dbReference>
<feature type="transmembrane region" description="Helical" evidence="7">
    <location>
        <begin position="244"/>
        <end position="264"/>
    </location>
</feature>
<proteinExistence type="predicted"/>
<dbReference type="KEGG" id="rdp:RD2015_4367"/>
<gene>
    <name evidence="8" type="ORF">RD2015_4367</name>
</gene>
<feature type="transmembrane region" description="Helical" evidence="7">
    <location>
        <begin position="213"/>
        <end position="232"/>
    </location>
</feature>
<evidence type="ECO:0000256" key="7">
    <source>
        <dbReference type="SAM" id="Phobius"/>
    </source>
</evidence>
<feature type="transmembrane region" description="Helical" evidence="7">
    <location>
        <begin position="438"/>
        <end position="461"/>
    </location>
</feature>
<feature type="region of interest" description="Disordered" evidence="6">
    <location>
        <begin position="568"/>
        <end position="636"/>
    </location>
</feature>
<evidence type="ECO:0000313" key="8">
    <source>
        <dbReference type="EMBL" id="ALV08809.1"/>
    </source>
</evidence>
<feature type="transmembrane region" description="Helical" evidence="7">
    <location>
        <begin position="532"/>
        <end position="551"/>
    </location>
</feature>
<keyword evidence="3 7" id="KW-0812">Transmembrane</keyword>
<feature type="transmembrane region" description="Helical" evidence="7">
    <location>
        <begin position="121"/>
        <end position="144"/>
    </location>
</feature>
<feature type="transmembrane region" description="Helical" evidence="7">
    <location>
        <begin position="92"/>
        <end position="109"/>
    </location>
</feature>
<dbReference type="PANTHER" id="PTHR42718">
    <property type="entry name" value="MAJOR FACILITATOR SUPERFAMILY MULTIDRUG TRANSPORTER MFSC"/>
    <property type="match status" value="1"/>
</dbReference>
<feature type="compositionally biased region" description="Low complexity" evidence="6">
    <location>
        <begin position="590"/>
        <end position="636"/>
    </location>
</feature>
<evidence type="ECO:0000313" key="9">
    <source>
        <dbReference type="Proteomes" id="UP000060699"/>
    </source>
</evidence>
<feature type="transmembrane region" description="Helical" evidence="7">
    <location>
        <begin position="347"/>
        <end position="368"/>
    </location>
</feature>
<reference evidence="8 9" key="1">
    <citation type="submission" date="2015-12" db="EMBL/GenBank/DDBJ databases">
        <title>Complete genome of Roseateles depolymerans KCTC 42856.</title>
        <authorList>
            <person name="Kim K.M."/>
        </authorList>
    </citation>
    <scope>NUCLEOTIDE SEQUENCE [LARGE SCALE GENOMIC DNA]</scope>
    <source>
        <strain evidence="8 9">KCTC 42856</strain>
    </source>
</reference>
<dbReference type="CDD" id="cd06174">
    <property type="entry name" value="MFS"/>
    <property type="match status" value="1"/>
</dbReference>
<dbReference type="RefSeq" id="WP_198164837.1">
    <property type="nucleotide sequence ID" value="NZ_CP013729.1"/>
</dbReference>
<accession>A0A0U3MK18</accession>
<feature type="transmembrane region" description="Helical" evidence="7">
    <location>
        <begin position="276"/>
        <end position="295"/>
    </location>
</feature>
<dbReference type="AlphaFoldDB" id="A0A0U3MK18"/>
<feature type="transmembrane region" description="Helical" evidence="7">
    <location>
        <begin position="307"/>
        <end position="327"/>
    </location>
</feature>
<protein>
    <submittedName>
        <fullName evidence="8">MFS transporter</fullName>
    </submittedName>
</protein>
<evidence type="ECO:0000256" key="4">
    <source>
        <dbReference type="ARBA" id="ARBA00022989"/>
    </source>
</evidence>
<keyword evidence="2" id="KW-0813">Transport</keyword>
<feature type="compositionally biased region" description="Pro residues" evidence="6">
    <location>
        <begin position="577"/>
        <end position="589"/>
    </location>
</feature>
<feature type="compositionally biased region" description="Pro residues" evidence="6">
    <location>
        <begin position="8"/>
        <end position="25"/>
    </location>
</feature>
<dbReference type="InterPro" id="IPR036259">
    <property type="entry name" value="MFS_trans_sf"/>
</dbReference>
<name>A0A0U3MK18_9BURK</name>
<evidence type="ECO:0000256" key="1">
    <source>
        <dbReference type="ARBA" id="ARBA00004141"/>
    </source>
</evidence>
<dbReference type="PANTHER" id="PTHR42718:SF9">
    <property type="entry name" value="MAJOR FACILITATOR SUPERFAMILY MULTIDRUG TRANSPORTER MFSC"/>
    <property type="match status" value="1"/>
</dbReference>
<feature type="transmembrane region" description="Helical" evidence="7">
    <location>
        <begin position="53"/>
        <end position="72"/>
    </location>
</feature>
<evidence type="ECO:0000256" key="2">
    <source>
        <dbReference type="ARBA" id="ARBA00022448"/>
    </source>
</evidence>
<keyword evidence="5 7" id="KW-0472">Membrane</keyword>
<evidence type="ECO:0000256" key="6">
    <source>
        <dbReference type="SAM" id="MobiDB-lite"/>
    </source>
</evidence>
<evidence type="ECO:0000256" key="5">
    <source>
        <dbReference type="ARBA" id="ARBA00023136"/>
    </source>
</evidence>
<dbReference type="Gene3D" id="1.20.1250.20">
    <property type="entry name" value="MFS general substrate transporter like domains"/>
    <property type="match status" value="1"/>
</dbReference>
<feature type="transmembrane region" description="Helical" evidence="7">
    <location>
        <begin position="405"/>
        <end position="426"/>
    </location>
</feature>
<dbReference type="PATRIC" id="fig|76731.3.peg.4474"/>